<keyword evidence="4" id="KW-1185">Reference proteome</keyword>
<proteinExistence type="predicted"/>
<dbReference type="PANTHER" id="PTHR36113">
    <property type="entry name" value="LYASE, PUTATIVE-RELATED-RELATED"/>
    <property type="match status" value="1"/>
</dbReference>
<accession>A0A9P6G081</accession>
<dbReference type="GO" id="GO:0046872">
    <property type="term" value="F:metal ion binding"/>
    <property type="evidence" value="ECO:0007669"/>
    <property type="project" value="UniProtKB-KW"/>
</dbReference>
<dbReference type="InterPro" id="IPR004360">
    <property type="entry name" value="Glyas_Fos-R_dOase_dom"/>
</dbReference>
<evidence type="ECO:0000313" key="3">
    <source>
        <dbReference type="EMBL" id="KAF9585063.1"/>
    </source>
</evidence>
<dbReference type="SUPFAM" id="SSF54593">
    <property type="entry name" value="Glyoxalase/Bleomycin resistance protein/Dihydroxybiphenyl dioxygenase"/>
    <property type="match status" value="1"/>
</dbReference>
<dbReference type="Pfam" id="PF00903">
    <property type="entry name" value="Glyoxalase"/>
    <property type="match status" value="1"/>
</dbReference>
<evidence type="ECO:0000256" key="1">
    <source>
        <dbReference type="ARBA" id="ARBA00022723"/>
    </source>
</evidence>
<dbReference type="OrthoDB" id="10249419at2759"/>
<dbReference type="Gene3D" id="3.10.180.10">
    <property type="entry name" value="2,3-Dihydroxybiphenyl 1,2-Dioxygenase, domain 1"/>
    <property type="match status" value="1"/>
</dbReference>
<organism evidence="3 4">
    <name type="scientific">Lunasporangiospora selenospora</name>
    <dbReference type="NCBI Taxonomy" id="979761"/>
    <lineage>
        <taxon>Eukaryota</taxon>
        <taxon>Fungi</taxon>
        <taxon>Fungi incertae sedis</taxon>
        <taxon>Mucoromycota</taxon>
        <taxon>Mortierellomycotina</taxon>
        <taxon>Mortierellomycetes</taxon>
        <taxon>Mortierellales</taxon>
        <taxon>Mortierellaceae</taxon>
        <taxon>Lunasporangiospora</taxon>
    </lineage>
</organism>
<dbReference type="EMBL" id="JAABOA010000262">
    <property type="protein sequence ID" value="KAF9585063.1"/>
    <property type="molecule type" value="Genomic_DNA"/>
</dbReference>
<dbReference type="PANTHER" id="PTHR36113:SF6">
    <property type="entry name" value="FOSFOMYCIN RESISTANCE PROTEIN FOSX"/>
    <property type="match status" value="1"/>
</dbReference>
<dbReference type="InterPro" id="IPR051332">
    <property type="entry name" value="Fosfomycin_Res_Enzymes"/>
</dbReference>
<feature type="domain" description="VOC" evidence="2">
    <location>
        <begin position="6"/>
        <end position="140"/>
    </location>
</feature>
<dbReference type="Proteomes" id="UP000780801">
    <property type="component" value="Unassembled WGS sequence"/>
</dbReference>
<gene>
    <name evidence="3" type="ORF">BGW38_004036</name>
</gene>
<evidence type="ECO:0000259" key="2">
    <source>
        <dbReference type="PROSITE" id="PS51819"/>
    </source>
</evidence>
<evidence type="ECO:0000313" key="4">
    <source>
        <dbReference type="Proteomes" id="UP000780801"/>
    </source>
</evidence>
<keyword evidence="1" id="KW-0479">Metal-binding</keyword>
<dbReference type="InterPro" id="IPR029068">
    <property type="entry name" value="Glyas_Bleomycin-R_OHBP_Dase"/>
</dbReference>
<comment type="caution">
    <text evidence="3">The sequence shown here is derived from an EMBL/GenBank/DDBJ whole genome shotgun (WGS) entry which is preliminary data.</text>
</comment>
<protein>
    <recommendedName>
        <fullName evidence="2">VOC domain-containing protein</fullName>
    </recommendedName>
</protein>
<sequence length="148" mass="16439">MVHTGAVHHLSFSVQDYELSKKFYQNLLVDLLGYIKIMEQPYCTMWTHPPSGTSFCISPGTNVPHHKSNPGIHHLALAVETRSEIDELYKKIVQFQSSIQPQGAYGAILDAPADYPQYAPGYYAVFFTDPDGIKLELAHTPGVHAPPS</sequence>
<dbReference type="AlphaFoldDB" id="A0A9P6G081"/>
<dbReference type="PROSITE" id="PS51819">
    <property type="entry name" value="VOC"/>
    <property type="match status" value="1"/>
</dbReference>
<reference evidence="3" key="1">
    <citation type="journal article" date="2020" name="Fungal Divers.">
        <title>Resolving the Mortierellaceae phylogeny through synthesis of multi-gene phylogenetics and phylogenomics.</title>
        <authorList>
            <person name="Vandepol N."/>
            <person name="Liber J."/>
            <person name="Desiro A."/>
            <person name="Na H."/>
            <person name="Kennedy M."/>
            <person name="Barry K."/>
            <person name="Grigoriev I.V."/>
            <person name="Miller A.N."/>
            <person name="O'Donnell K."/>
            <person name="Stajich J.E."/>
            <person name="Bonito G."/>
        </authorList>
    </citation>
    <scope>NUCLEOTIDE SEQUENCE</scope>
    <source>
        <strain evidence="3">KOD1015</strain>
    </source>
</reference>
<name>A0A9P6G081_9FUNG</name>
<dbReference type="InterPro" id="IPR037523">
    <property type="entry name" value="VOC_core"/>
</dbReference>